<keyword evidence="2" id="KW-1185">Reference proteome</keyword>
<protein>
    <submittedName>
        <fullName evidence="1">Uncharacterized protein</fullName>
    </submittedName>
</protein>
<sequence length="146" mass="16397">MLKHFKISKLVLKPQNTLTTTYHAPTLYSLTCQYPPTHSSESLIFSQSLLCQVSNAITAVHSFLQHHSHLFTAAAAMSSLSTVARRRGKFWKQRVSSARNGRGDVFIPAAANHGERWWRRLRHEEEEAAIGGMRREASGNLLVSVL</sequence>
<proteinExistence type="predicted"/>
<organism evidence="1 2">
    <name type="scientific">Arachis hypogaea</name>
    <name type="common">Peanut</name>
    <dbReference type="NCBI Taxonomy" id="3818"/>
    <lineage>
        <taxon>Eukaryota</taxon>
        <taxon>Viridiplantae</taxon>
        <taxon>Streptophyta</taxon>
        <taxon>Embryophyta</taxon>
        <taxon>Tracheophyta</taxon>
        <taxon>Spermatophyta</taxon>
        <taxon>Magnoliopsida</taxon>
        <taxon>eudicotyledons</taxon>
        <taxon>Gunneridae</taxon>
        <taxon>Pentapetalae</taxon>
        <taxon>rosids</taxon>
        <taxon>fabids</taxon>
        <taxon>Fabales</taxon>
        <taxon>Fabaceae</taxon>
        <taxon>Papilionoideae</taxon>
        <taxon>50 kb inversion clade</taxon>
        <taxon>dalbergioids sensu lato</taxon>
        <taxon>Dalbergieae</taxon>
        <taxon>Pterocarpus clade</taxon>
        <taxon>Arachis</taxon>
    </lineage>
</organism>
<reference evidence="1 2" key="1">
    <citation type="submission" date="2019-01" db="EMBL/GenBank/DDBJ databases">
        <title>Sequencing of cultivated peanut Arachis hypogaea provides insights into genome evolution and oil improvement.</title>
        <authorList>
            <person name="Chen X."/>
        </authorList>
    </citation>
    <scope>NUCLEOTIDE SEQUENCE [LARGE SCALE GENOMIC DNA]</scope>
    <source>
        <strain evidence="2">cv. Fuhuasheng</strain>
        <tissue evidence="1">Leaves</tissue>
    </source>
</reference>
<comment type="caution">
    <text evidence="1">The sequence shown here is derived from an EMBL/GenBank/DDBJ whole genome shotgun (WGS) entry which is preliminary data.</text>
</comment>
<evidence type="ECO:0000313" key="2">
    <source>
        <dbReference type="Proteomes" id="UP000289738"/>
    </source>
</evidence>
<dbReference type="Proteomes" id="UP000289738">
    <property type="component" value="Chromosome A06"/>
</dbReference>
<dbReference type="EMBL" id="SDMP01000006">
    <property type="protein sequence ID" value="RYR53627.1"/>
    <property type="molecule type" value="Genomic_DNA"/>
</dbReference>
<evidence type="ECO:0000313" key="1">
    <source>
        <dbReference type="EMBL" id="RYR53627.1"/>
    </source>
</evidence>
<accession>A0A445CRT0</accession>
<gene>
    <name evidence="1" type="ORF">Ahy_A06g028818</name>
</gene>
<name>A0A445CRT0_ARAHY</name>
<dbReference type="AlphaFoldDB" id="A0A445CRT0"/>